<dbReference type="EMBL" id="MT144091">
    <property type="protein sequence ID" value="QJA48578.1"/>
    <property type="molecule type" value="Genomic_DNA"/>
</dbReference>
<protein>
    <recommendedName>
        <fullName evidence="3">Methyltransferase</fullName>
    </recommendedName>
</protein>
<sequence length="65" mass="7523">MKCKIFYGRASDVADVFNKWAKDKTLNSQVIIHTVPFAPTKFSDAYWIAIVVYHPSTQRWDESAE</sequence>
<evidence type="ECO:0008006" key="3">
    <source>
        <dbReference type="Google" id="ProtNLM"/>
    </source>
</evidence>
<dbReference type="AlphaFoldDB" id="A0A6H1ZM31"/>
<gene>
    <name evidence="1" type="ORF">TM448A01029_0006</name>
    <name evidence="2" type="ORF">TM448B01253_0020</name>
</gene>
<evidence type="ECO:0000313" key="2">
    <source>
        <dbReference type="EMBL" id="QJH98274.1"/>
    </source>
</evidence>
<dbReference type="EMBL" id="MT144724">
    <property type="protein sequence ID" value="QJH98274.1"/>
    <property type="molecule type" value="Genomic_DNA"/>
</dbReference>
<organism evidence="1">
    <name type="scientific">viral metagenome</name>
    <dbReference type="NCBI Taxonomy" id="1070528"/>
    <lineage>
        <taxon>unclassified sequences</taxon>
        <taxon>metagenomes</taxon>
        <taxon>organismal metagenomes</taxon>
    </lineage>
</organism>
<accession>A0A6H1ZM31</accession>
<proteinExistence type="predicted"/>
<evidence type="ECO:0000313" key="1">
    <source>
        <dbReference type="EMBL" id="QJA48578.1"/>
    </source>
</evidence>
<reference evidence="1" key="1">
    <citation type="submission" date="2020-03" db="EMBL/GenBank/DDBJ databases">
        <title>The deep terrestrial virosphere.</title>
        <authorList>
            <person name="Holmfeldt K."/>
            <person name="Nilsson E."/>
            <person name="Simone D."/>
            <person name="Lopez-Fernandez M."/>
            <person name="Wu X."/>
            <person name="de Brujin I."/>
            <person name="Lundin D."/>
            <person name="Andersson A."/>
            <person name="Bertilsson S."/>
            <person name="Dopson M."/>
        </authorList>
    </citation>
    <scope>NUCLEOTIDE SEQUENCE</scope>
    <source>
        <strain evidence="1">TM448A01029</strain>
        <strain evidence="2">TM448B01253</strain>
    </source>
</reference>
<name>A0A6H1ZM31_9ZZZZ</name>